<accession>A0AAW0C1R6</accession>
<dbReference type="EMBL" id="JAYKXP010000067">
    <property type="protein sequence ID" value="KAK7032219.1"/>
    <property type="molecule type" value="Genomic_DNA"/>
</dbReference>
<reference evidence="1 2" key="1">
    <citation type="submission" date="2024-01" db="EMBL/GenBank/DDBJ databases">
        <title>A draft genome for a cacao thread blight-causing isolate of Paramarasmius palmivorus.</title>
        <authorList>
            <person name="Baruah I.K."/>
            <person name="Bukari Y."/>
            <person name="Amoako-Attah I."/>
            <person name="Meinhardt L.W."/>
            <person name="Bailey B.A."/>
            <person name="Cohen S.P."/>
        </authorList>
    </citation>
    <scope>NUCLEOTIDE SEQUENCE [LARGE SCALE GENOMIC DNA]</scope>
    <source>
        <strain evidence="1 2">GH-12</strain>
    </source>
</reference>
<evidence type="ECO:0000313" key="1">
    <source>
        <dbReference type="EMBL" id="KAK7032219.1"/>
    </source>
</evidence>
<gene>
    <name evidence="1" type="ORF">VNI00_013393</name>
</gene>
<dbReference type="Proteomes" id="UP001383192">
    <property type="component" value="Unassembled WGS sequence"/>
</dbReference>
<proteinExistence type="predicted"/>
<comment type="caution">
    <text evidence="1">The sequence shown here is derived from an EMBL/GenBank/DDBJ whole genome shotgun (WGS) entry which is preliminary data.</text>
</comment>
<protein>
    <submittedName>
        <fullName evidence="1">Uncharacterized protein</fullName>
    </submittedName>
</protein>
<sequence>MRSCFKPSVKAGLLIVLIRARARISLPQRLIHPRPKVRAGPSVRKYNLPALTKKILTCLLSTYWNREPLLIGYSEKEFLCMMVEQDLVRRAFGLSRLIGRNILAFLGIRFRR</sequence>
<evidence type="ECO:0000313" key="2">
    <source>
        <dbReference type="Proteomes" id="UP001383192"/>
    </source>
</evidence>
<dbReference type="AlphaFoldDB" id="A0AAW0C1R6"/>
<name>A0AAW0C1R6_9AGAR</name>
<keyword evidence="2" id="KW-1185">Reference proteome</keyword>
<organism evidence="1 2">
    <name type="scientific">Paramarasmius palmivorus</name>
    <dbReference type="NCBI Taxonomy" id="297713"/>
    <lineage>
        <taxon>Eukaryota</taxon>
        <taxon>Fungi</taxon>
        <taxon>Dikarya</taxon>
        <taxon>Basidiomycota</taxon>
        <taxon>Agaricomycotina</taxon>
        <taxon>Agaricomycetes</taxon>
        <taxon>Agaricomycetidae</taxon>
        <taxon>Agaricales</taxon>
        <taxon>Marasmiineae</taxon>
        <taxon>Marasmiaceae</taxon>
        <taxon>Paramarasmius</taxon>
    </lineage>
</organism>